<evidence type="ECO:0000313" key="2">
    <source>
        <dbReference type="Proteomes" id="UP001207468"/>
    </source>
</evidence>
<organism evidence="1 2">
    <name type="scientific">Russula earlei</name>
    <dbReference type="NCBI Taxonomy" id="71964"/>
    <lineage>
        <taxon>Eukaryota</taxon>
        <taxon>Fungi</taxon>
        <taxon>Dikarya</taxon>
        <taxon>Basidiomycota</taxon>
        <taxon>Agaricomycotina</taxon>
        <taxon>Agaricomycetes</taxon>
        <taxon>Russulales</taxon>
        <taxon>Russulaceae</taxon>
        <taxon>Russula</taxon>
    </lineage>
</organism>
<comment type="caution">
    <text evidence="1">The sequence shown here is derived from an EMBL/GenBank/DDBJ whole genome shotgun (WGS) entry which is preliminary data.</text>
</comment>
<name>A0ACC0U8D9_9AGAM</name>
<dbReference type="EMBL" id="JAGFNK010000125">
    <property type="protein sequence ID" value="KAI9507444.1"/>
    <property type="molecule type" value="Genomic_DNA"/>
</dbReference>
<evidence type="ECO:0000313" key="1">
    <source>
        <dbReference type="EMBL" id="KAI9507444.1"/>
    </source>
</evidence>
<reference evidence="1" key="1">
    <citation type="submission" date="2021-03" db="EMBL/GenBank/DDBJ databases">
        <title>Evolutionary priming and transition to the ectomycorrhizal habit in an iconic lineage of mushroom-forming fungi: is preadaptation a requirement?</title>
        <authorList>
            <consortium name="DOE Joint Genome Institute"/>
            <person name="Looney B.P."/>
            <person name="Miyauchi S."/>
            <person name="Morin E."/>
            <person name="Drula E."/>
            <person name="Courty P.E."/>
            <person name="Chicoki N."/>
            <person name="Fauchery L."/>
            <person name="Kohler A."/>
            <person name="Kuo A."/>
            <person name="LaButti K."/>
            <person name="Pangilinan J."/>
            <person name="Lipzen A."/>
            <person name="Riley R."/>
            <person name="Andreopoulos W."/>
            <person name="He G."/>
            <person name="Johnson J."/>
            <person name="Barry K.W."/>
            <person name="Grigoriev I.V."/>
            <person name="Nagy L."/>
            <person name="Hibbett D."/>
            <person name="Henrissat B."/>
            <person name="Matheny P.B."/>
            <person name="Labbe J."/>
            <person name="Martin A.F."/>
        </authorList>
    </citation>
    <scope>NUCLEOTIDE SEQUENCE</scope>
    <source>
        <strain evidence="1">BPL698</strain>
    </source>
</reference>
<sequence>MLDSSFLVATLLVVVTLLFYILYWNRFLAFLAGVVFRVVFWNRAGSSAWIQIGSFHVSLLAGRILLKDFCYHSSNQTIKIVKVQLRWQYWVRSLTRSEDMHAHGGGEDPKSSSGSQSQRCRFHATFEGFEWFMYNRTAAFDNIVSQMEVKTPVPERRAQSFSADGAASQLRHFLAKSSAGGDSNVRTSQWRNPLSFPKFLRSFL</sequence>
<dbReference type="Proteomes" id="UP001207468">
    <property type="component" value="Unassembled WGS sequence"/>
</dbReference>
<keyword evidence="2" id="KW-1185">Reference proteome</keyword>
<gene>
    <name evidence="1" type="ORF">F5148DRAFT_115990</name>
</gene>
<proteinExistence type="predicted"/>
<protein>
    <submittedName>
        <fullName evidence="1">Uncharacterized protein</fullName>
    </submittedName>
</protein>
<accession>A0ACC0U8D9</accession>